<comment type="caution">
    <text evidence="4">The sequence shown here is derived from an EMBL/GenBank/DDBJ whole genome shotgun (WGS) entry which is preliminary data.</text>
</comment>
<keyword evidence="2" id="KW-0539">Nucleus</keyword>
<feature type="domain" description="ENT" evidence="3">
    <location>
        <begin position="243"/>
        <end position="337"/>
    </location>
</feature>
<dbReference type="Pfam" id="PF03735">
    <property type="entry name" value="ENT"/>
    <property type="match status" value="1"/>
</dbReference>
<evidence type="ECO:0000256" key="2">
    <source>
        <dbReference type="ARBA" id="ARBA00023242"/>
    </source>
</evidence>
<dbReference type="PROSITE" id="PS51138">
    <property type="entry name" value="ENT"/>
    <property type="match status" value="1"/>
</dbReference>
<dbReference type="PANTHER" id="PTHR31917">
    <property type="entry name" value="AGENET DOMAIN-CONTAINING PROTEIN-RELATED"/>
    <property type="match status" value="1"/>
</dbReference>
<dbReference type="SMART" id="SM01191">
    <property type="entry name" value="ENT"/>
    <property type="match status" value="1"/>
</dbReference>
<dbReference type="EMBL" id="CAMAPF010000046">
    <property type="protein sequence ID" value="CAH9084436.1"/>
    <property type="molecule type" value="Genomic_DNA"/>
</dbReference>
<reference evidence="4" key="1">
    <citation type="submission" date="2022-07" db="EMBL/GenBank/DDBJ databases">
        <authorList>
            <person name="Macas J."/>
            <person name="Novak P."/>
            <person name="Neumann P."/>
        </authorList>
    </citation>
    <scope>NUCLEOTIDE SEQUENCE</scope>
</reference>
<evidence type="ECO:0000313" key="5">
    <source>
        <dbReference type="Proteomes" id="UP001152523"/>
    </source>
</evidence>
<comment type="subcellular location">
    <subcellularLocation>
        <location evidence="1">Nucleus</location>
    </subcellularLocation>
</comment>
<dbReference type="Proteomes" id="UP001152523">
    <property type="component" value="Unassembled WGS sequence"/>
</dbReference>
<dbReference type="SUPFAM" id="SSF158639">
    <property type="entry name" value="ENT-like"/>
    <property type="match status" value="1"/>
</dbReference>
<name>A0AAV0CW40_9ASTE</name>
<dbReference type="SMART" id="SM00743">
    <property type="entry name" value="Agenet"/>
    <property type="match status" value="2"/>
</dbReference>
<dbReference type="InterPro" id="IPR014002">
    <property type="entry name" value="Agenet_dom_plant"/>
</dbReference>
<dbReference type="Pfam" id="PF05641">
    <property type="entry name" value="Agenet"/>
    <property type="match status" value="1"/>
</dbReference>
<dbReference type="Gene3D" id="1.10.1240.40">
    <property type="entry name" value="ENT domain"/>
    <property type="match status" value="1"/>
</dbReference>
<evidence type="ECO:0000256" key="1">
    <source>
        <dbReference type="ARBA" id="ARBA00004123"/>
    </source>
</evidence>
<gene>
    <name evidence="4" type="ORF">CEPIT_LOCUS8892</name>
</gene>
<dbReference type="InterPro" id="IPR005491">
    <property type="entry name" value="ENT_dom"/>
</dbReference>
<dbReference type="PANTHER" id="PTHR31917:SF5">
    <property type="entry name" value="OS02G0204500 PROTEIN"/>
    <property type="match status" value="1"/>
</dbReference>
<sequence>MMRYKKGNLVEVLDESEPPSGSWRCAEIVSGNGDDYIVRYSTCDTSGALFRLASKKLIRPCPPLVEFSENWVPGDVVEVFLKYTWRMARVTKVIGKKQVLVRLVGSPNEFKVKKCNIRVRQLWEDGRWARVGKGPTQKYTRISQFRSRGAISRINKVDLKFQKPYTGISRTSNRGLPPYSHSWIEANVGKEGKNSSETHFTESDGGSSICSSVGSCSSTSSNQLSMDPAYDELQSVGESVSELDQEIHRLELCAYRATMEALFASGPLSWEKETLITNLRVYLNISNDEHLLEFGACLVRGVLLKWLKFSKGKSIWWCPFPSNEPRVHGLVVLEIFPISLEFLM</sequence>
<dbReference type="InterPro" id="IPR036142">
    <property type="entry name" value="ENT_dom-like_sf"/>
</dbReference>
<dbReference type="InterPro" id="IPR008395">
    <property type="entry name" value="Agenet-like_dom"/>
</dbReference>
<evidence type="ECO:0000313" key="4">
    <source>
        <dbReference type="EMBL" id="CAH9084436.1"/>
    </source>
</evidence>
<proteinExistence type="predicted"/>
<evidence type="ECO:0000259" key="3">
    <source>
        <dbReference type="PROSITE" id="PS51138"/>
    </source>
</evidence>
<dbReference type="AlphaFoldDB" id="A0AAV0CW40"/>
<accession>A0AAV0CW40</accession>
<keyword evidence="5" id="KW-1185">Reference proteome</keyword>
<organism evidence="4 5">
    <name type="scientific">Cuscuta epithymum</name>
    <dbReference type="NCBI Taxonomy" id="186058"/>
    <lineage>
        <taxon>Eukaryota</taxon>
        <taxon>Viridiplantae</taxon>
        <taxon>Streptophyta</taxon>
        <taxon>Embryophyta</taxon>
        <taxon>Tracheophyta</taxon>
        <taxon>Spermatophyta</taxon>
        <taxon>Magnoliopsida</taxon>
        <taxon>eudicotyledons</taxon>
        <taxon>Gunneridae</taxon>
        <taxon>Pentapetalae</taxon>
        <taxon>asterids</taxon>
        <taxon>lamiids</taxon>
        <taxon>Solanales</taxon>
        <taxon>Convolvulaceae</taxon>
        <taxon>Cuscuteae</taxon>
        <taxon>Cuscuta</taxon>
        <taxon>Cuscuta subgen. Cuscuta</taxon>
    </lineage>
</organism>
<dbReference type="GO" id="GO:0005634">
    <property type="term" value="C:nucleus"/>
    <property type="evidence" value="ECO:0007669"/>
    <property type="project" value="UniProtKB-SubCell"/>
</dbReference>
<protein>
    <recommendedName>
        <fullName evidence="3">ENT domain-containing protein</fullName>
    </recommendedName>
</protein>